<keyword evidence="2 4" id="KW-0808">Transferase</keyword>
<reference evidence="4 5" key="1">
    <citation type="submission" date="2024-04" db="EMBL/GenBank/DDBJ databases">
        <title>Isolation of an actinomycete strain from pig manure.</title>
        <authorList>
            <person name="Gong T."/>
            <person name="Yu Z."/>
            <person name="An M."/>
            <person name="Wei C."/>
            <person name="Yang W."/>
            <person name="Liu L."/>
        </authorList>
    </citation>
    <scope>NUCLEOTIDE SEQUENCE [LARGE SCALE GENOMIC DNA]</scope>
    <source>
        <strain evidence="4 5">ZF39</strain>
    </source>
</reference>
<keyword evidence="5" id="KW-1185">Reference proteome</keyword>
<dbReference type="RefSeq" id="WP_425309288.1">
    <property type="nucleotide sequence ID" value="NZ_CP154795.1"/>
</dbReference>
<evidence type="ECO:0000256" key="2">
    <source>
        <dbReference type="ARBA" id="ARBA00022679"/>
    </source>
</evidence>
<sequence length="362" mass="37797">MKIGLVSPYSFEQPGGVQNHILGLAGWLRRSGHEPAILGPGTVAPEVLASHGLDPQHVTSTGGTWAIRWNGSVARVAGGPATAGRVRRWLAERELDVLHLHEPVTPSAALWALLQGQVPVVATFHVATPRSRALALAGSALRGPLTRVDLPIAVSPTAASVVRDHLGLSAEVIPNGLAVADFAGERSSSQPPMVLFLGRLDEPRKGLDVLLAAVPRLATLMGPVDVVIAGPGSRRLPEGVRPVGAPDDEQRSALLRQASVFVAPHLGRESFGLVLAEAMAAGTPVVASDLAPFREVLTDSSGTRLGRTFAVGDPDALADAIARTLTVAGPSTEALRARAADFDWSVVGPQVLDAYARARVLR</sequence>
<evidence type="ECO:0000313" key="5">
    <source>
        <dbReference type="Proteomes" id="UP001442841"/>
    </source>
</evidence>
<accession>A0ABZ3FQ54</accession>
<dbReference type="EMBL" id="CP154795">
    <property type="protein sequence ID" value="XAN07830.1"/>
    <property type="molecule type" value="Genomic_DNA"/>
</dbReference>
<protein>
    <submittedName>
        <fullName evidence="4">Glycosyltransferase family 4 protein</fullName>
        <ecNumber evidence="4">2.4.-.-</ecNumber>
    </submittedName>
</protein>
<evidence type="ECO:0000313" key="4">
    <source>
        <dbReference type="EMBL" id="XAN07830.1"/>
    </source>
</evidence>
<dbReference type="Pfam" id="PF13692">
    <property type="entry name" value="Glyco_trans_1_4"/>
    <property type="match status" value="1"/>
</dbReference>
<dbReference type="CDD" id="cd03801">
    <property type="entry name" value="GT4_PimA-like"/>
    <property type="match status" value="1"/>
</dbReference>
<gene>
    <name evidence="4" type="ORF">AADG42_11100</name>
</gene>
<name>A0ABZ3FQ54_9ACTN</name>
<dbReference type="EC" id="2.4.-.-" evidence="4"/>
<dbReference type="Gene3D" id="3.40.50.2000">
    <property type="entry name" value="Glycogen Phosphorylase B"/>
    <property type="match status" value="2"/>
</dbReference>
<dbReference type="Proteomes" id="UP001442841">
    <property type="component" value="Chromosome"/>
</dbReference>
<dbReference type="InterPro" id="IPR050194">
    <property type="entry name" value="Glycosyltransferase_grp1"/>
</dbReference>
<dbReference type="SUPFAM" id="SSF53756">
    <property type="entry name" value="UDP-Glycosyltransferase/glycogen phosphorylase"/>
    <property type="match status" value="1"/>
</dbReference>
<dbReference type="Pfam" id="PF13439">
    <property type="entry name" value="Glyco_transf_4"/>
    <property type="match status" value="1"/>
</dbReference>
<dbReference type="PANTHER" id="PTHR45947:SF3">
    <property type="entry name" value="SULFOQUINOVOSYL TRANSFERASE SQD2"/>
    <property type="match status" value="1"/>
</dbReference>
<keyword evidence="1 4" id="KW-0328">Glycosyltransferase</keyword>
<feature type="domain" description="Glycosyltransferase subfamily 4-like N-terminal" evidence="3">
    <location>
        <begin position="14"/>
        <end position="177"/>
    </location>
</feature>
<dbReference type="InterPro" id="IPR028098">
    <property type="entry name" value="Glyco_trans_4-like_N"/>
</dbReference>
<dbReference type="GO" id="GO:0016757">
    <property type="term" value="F:glycosyltransferase activity"/>
    <property type="evidence" value="ECO:0007669"/>
    <property type="project" value="UniProtKB-KW"/>
</dbReference>
<evidence type="ECO:0000259" key="3">
    <source>
        <dbReference type="Pfam" id="PF13439"/>
    </source>
</evidence>
<evidence type="ECO:0000256" key="1">
    <source>
        <dbReference type="ARBA" id="ARBA00022676"/>
    </source>
</evidence>
<organism evidence="4 5">
    <name type="scientific">Ammonicoccus fulvus</name>
    <dbReference type="NCBI Taxonomy" id="3138240"/>
    <lineage>
        <taxon>Bacteria</taxon>
        <taxon>Bacillati</taxon>
        <taxon>Actinomycetota</taxon>
        <taxon>Actinomycetes</taxon>
        <taxon>Propionibacteriales</taxon>
        <taxon>Propionibacteriaceae</taxon>
        <taxon>Ammonicoccus</taxon>
    </lineage>
</organism>
<dbReference type="PANTHER" id="PTHR45947">
    <property type="entry name" value="SULFOQUINOVOSYL TRANSFERASE SQD2"/>
    <property type="match status" value="1"/>
</dbReference>
<proteinExistence type="predicted"/>